<reference evidence="1" key="2">
    <citation type="submission" date="2025-09" db="UniProtKB">
        <authorList>
            <consortium name="Ensembl"/>
        </authorList>
    </citation>
    <scope>IDENTIFICATION</scope>
</reference>
<reference evidence="1" key="1">
    <citation type="submission" date="2025-08" db="UniProtKB">
        <authorList>
            <consortium name="Ensembl"/>
        </authorList>
    </citation>
    <scope>IDENTIFICATION</scope>
</reference>
<keyword evidence="2" id="KW-1185">Reference proteome</keyword>
<organism evidence="1 2">
    <name type="scientific">Pseudonaja textilis</name>
    <name type="common">Eastern brown snake</name>
    <dbReference type="NCBI Taxonomy" id="8673"/>
    <lineage>
        <taxon>Eukaryota</taxon>
        <taxon>Metazoa</taxon>
        <taxon>Chordata</taxon>
        <taxon>Craniata</taxon>
        <taxon>Vertebrata</taxon>
        <taxon>Euteleostomi</taxon>
        <taxon>Lepidosauria</taxon>
        <taxon>Squamata</taxon>
        <taxon>Bifurcata</taxon>
        <taxon>Unidentata</taxon>
        <taxon>Episquamata</taxon>
        <taxon>Toxicofera</taxon>
        <taxon>Serpentes</taxon>
        <taxon>Colubroidea</taxon>
        <taxon>Elapidae</taxon>
        <taxon>Hydrophiinae</taxon>
        <taxon>Pseudonaja</taxon>
    </lineage>
</organism>
<evidence type="ECO:0000313" key="1">
    <source>
        <dbReference type="Ensembl" id="ENSPTXP00000021374.1"/>
    </source>
</evidence>
<dbReference type="Proteomes" id="UP000472273">
    <property type="component" value="Unplaced"/>
</dbReference>
<dbReference type="AlphaFoldDB" id="A0A670ZDN3"/>
<dbReference type="GeneTree" id="ENSGT00940000163455"/>
<protein>
    <submittedName>
        <fullName evidence="1">Uncharacterized protein</fullName>
    </submittedName>
</protein>
<dbReference type="Pfam" id="PF15680">
    <property type="entry name" value="OFCC1"/>
    <property type="match status" value="1"/>
</dbReference>
<dbReference type="Ensembl" id="ENSPTXT00000022025.1">
    <property type="protein sequence ID" value="ENSPTXP00000021374.1"/>
    <property type="gene ID" value="ENSPTXG00000014786.1"/>
</dbReference>
<dbReference type="InterPro" id="IPR031390">
    <property type="entry name" value="OFCC1"/>
</dbReference>
<dbReference type="PANTHER" id="PTHR33862">
    <property type="entry name" value="OROFACIAL CLEFT 1 CANDIDATE GENE 1 PROTEIN"/>
    <property type="match status" value="1"/>
</dbReference>
<proteinExistence type="predicted"/>
<sequence>ISLQKFQQKAQKQTKQKKSKSSDFLMQKIRKFQLKSLKNPAFNINNTDISAHQTYKVGLIRYDKLTCSLAAHPQKLRLQAQAEPRGNECSRNYFDPLMDEEINPRQCGIEVSKEGENSPVSLTIQETMAYRSEDPRSGQADLMKLLMRIHTHTHTHTHTRTYEKKLQNVFGPSIYLLSVIYLKVKIIVRTTST</sequence>
<name>A0A670ZDN3_PSETE</name>
<evidence type="ECO:0000313" key="2">
    <source>
        <dbReference type="Proteomes" id="UP000472273"/>
    </source>
</evidence>
<accession>A0A670ZDN3</accession>
<dbReference type="PANTHER" id="PTHR33862:SF3">
    <property type="entry name" value="OROFACIAL CLEFT 1 CANDIDATE GENE 1 PROTEIN"/>
    <property type="match status" value="1"/>
</dbReference>